<dbReference type="Gene3D" id="3.30.420.10">
    <property type="entry name" value="Ribonuclease H-like superfamily/Ribonuclease H"/>
    <property type="match status" value="1"/>
</dbReference>
<evidence type="ECO:0000259" key="2">
    <source>
        <dbReference type="Pfam" id="PF25597"/>
    </source>
</evidence>
<dbReference type="InterPro" id="IPR012337">
    <property type="entry name" value="RNaseH-like_sf"/>
</dbReference>
<feature type="domain" description="Retroviral polymerase SH3-like" evidence="2">
    <location>
        <begin position="194"/>
        <end position="244"/>
    </location>
</feature>
<dbReference type="Pfam" id="PF25597">
    <property type="entry name" value="SH3_retrovirus"/>
    <property type="match status" value="1"/>
</dbReference>
<dbReference type="GO" id="GO:0003676">
    <property type="term" value="F:nucleic acid binding"/>
    <property type="evidence" value="ECO:0007669"/>
    <property type="project" value="InterPro"/>
</dbReference>
<dbReference type="PANTHER" id="PTHR42648:SF28">
    <property type="entry name" value="TRANSPOSON-ENCODED PROTEIN WITH RIBONUCLEASE H-LIKE AND RETROVIRUS ZINC FINGER-LIKE DOMAINS"/>
    <property type="match status" value="1"/>
</dbReference>
<dbReference type="InterPro" id="IPR036397">
    <property type="entry name" value="RNaseH_sf"/>
</dbReference>
<evidence type="ECO:0000313" key="3">
    <source>
        <dbReference type="EMBL" id="DAZ98610.1"/>
    </source>
</evidence>
<dbReference type="AlphaFoldDB" id="A0AAV2YWS8"/>
<reference evidence="3" key="1">
    <citation type="submission" date="2022-11" db="EMBL/GenBank/DDBJ databases">
        <authorList>
            <person name="Morgan W.R."/>
            <person name="Tartar A."/>
        </authorList>
    </citation>
    <scope>NUCLEOTIDE SEQUENCE</scope>
    <source>
        <strain evidence="3">ARSEF 373</strain>
    </source>
</reference>
<reference evidence="3" key="2">
    <citation type="journal article" date="2023" name="Microbiol Resour">
        <title>Decontamination and Annotation of the Draft Genome Sequence of the Oomycete Lagenidium giganteum ARSEF 373.</title>
        <authorList>
            <person name="Morgan W.R."/>
            <person name="Tartar A."/>
        </authorList>
    </citation>
    <scope>NUCLEOTIDE SEQUENCE</scope>
    <source>
        <strain evidence="3">ARSEF 373</strain>
    </source>
</reference>
<protein>
    <recommendedName>
        <fullName evidence="2">Retroviral polymerase SH3-like domain-containing protein</fullName>
    </recommendedName>
</protein>
<dbReference type="SUPFAM" id="SSF53098">
    <property type="entry name" value="Ribonuclease H-like"/>
    <property type="match status" value="1"/>
</dbReference>
<evidence type="ECO:0000256" key="1">
    <source>
        <dbReference type="SAM" id="MobiDB-lite"/>
    </source>
</evidence>
<evidence type="ECO:0000313" key="4">
    <source>
        <dbReference type="Proteomes" id="UP001146120"/>
    </source>
</evidence>
<gene>
    <name evidence="3" type="ORF">N0F65_001029</name>
</gene>
<name>A0AAV2YWS8_9STRA</name>
<keyword evidence="4" id="KW-1185">Reference proteome</keyword>
<organism evidence="3 4">
    <name type="scientific">Lagenidium giganteum</name>
    <dbReference type="NCBI Taxonomy" id="4803"/>
    <lineage>
        <taxon>Eukaryota</taxon>
        <taxon>Sar</taxon>
        <taxon>Stramenopiles</taxon>
        <taxon>Oomycota</taxon>
        <taxon>Peronosporomycetes</taxon>
        <taxon>Pythiales</taxon>
        <taxon>Pythiaceae</taxon>
    </lineage>
</organism>
<dbReference type="InterPro" id="IPR039537">
    <property type="entry name" value="Retrotran_Ty1/copia-like"/>
</dbReference>
<dbReference type="Proteomes" id="UP001146120">
    <property type="component" value="Unassembled WGS sequence"/>
</dbReference>
<sequence length="273" mass="30386">MDEGTLMDFHERLGHIAFDAVETIASDPASGIRLTNSAEGKQSKNNQPKVDSGANAPIDRVGGVVCSDLKGPVTPRDRHGNRYAFREFLRFFERRARCKVHVLRTDGGGECRVLDAFCADTGIARQVSEPQNQASNGKAERMHRTMFAMARCMLFASELTLTYWGDALEFATKSPIEMLTGEAPKMSGILAFGSRCMARMDPGHNALAKRAVEGFILGKNDETKGYKVLIMKTKKTITTQHIQQVQSMNEEQNKRLREQLAMTRTRETTILNA</sequence>
<accession>A0AAV2YWS8</accession>
<feature type="compositionally biased region" description="Polar residues" evidence="1">
    <location>
        <begin position="33"/>
        <end position="49"/>
    </location>
</feature>
<dbReference type="EMBL" id="DAKRPA010000102">
    <property type="protein sequence ID" value="DAZ98610.1"/>
    <property type="molecule type" value="Genomic_DNA"/>
</dbReference>
<comment type="caution">
    <text evidence="3">The sequence shown here is derived from an EMBL/GenBank/DDBJ whole genome shotgun (WGS) entry which is preliminary data.</text>
</comment>
<dbReference type="PANTHER" id="PTHR42648">
    <property type="entry name" value="TRANSPOSASE, PUTATIVE-RELATED"/>
    <property type="match status" value="1"/>
</dbReference>
<dbReference type="InterPro" id="IPR057670">
    <property type="entry name" value="SH3_retrovirus"/>
</dbReference>
<proteinExistence type="predicted"/>
<feature type="region of interest" description="Disordered" evidence="1">
    <location>
        <begin position="33"/>
        <end position="56"/>
    </location>
</feature>